<keyword evidence="3 6" id="KW-0732">Signal</keyword>
<accession>A0A3C1KTJ3</accession>
<feature type="chain" id="PRO_5017597619" evidence="6">
    <location>
        <begin position="32"/>
        <end position="282"/>
    </location>
</feature>
<evidence type="ECO:0000256" key="3">
    <source>
        <dbReference type="ARBA" id="ARBA00022729"/>
    </source>
</evidence>
<sequence>MFRQLRKNPDFLTILGWVALAFLLASGAARAQPASAEDDAAPNRSELASKYSDGTSDAATVDATALVQRADAIRFPRESFETLITVTNYTGGEAGDVREYKVMSRGNENTIVLTESPASERGQALLMRGRDLWIFMPTVSQPVRLSLSQRLTGQVANGDLARANFAGDYTAELTGTEQVDGEEAWVLDLTAAGRGVTYAKVRYWVAVADDRPIKAEFYAVSGRLLKTSRYEAFQDLAGRMRPTRLVIEDALKEGDYSVLEYNTMTVKDLPERMFTQQYLRRL</sequence>
<dbReference type="InterPro" id="IPR011220">
    <property type="entry name" value="UCP028205"/>
</dbReference>
<dbReference type="Pfam" id="PF17131">
    <property type="entry name" value="LolA_like"/>
    <property type="match status" value="1"/>
</dbReference>
<protein>
    <submittedName>
        <fullName evidence="8">Outer membrane lipoprotein-sorting protein</fullName>
    </submittedName>
</protein>
<dbReference type="SUPFAM" id="SSF89392">
    <property type="entry name" value="Prokaryotic lipoproteins and lipoprotein localization factors"/>
    <property type="match status" value="1"/>
</dbReference>
<dbReference type="GO" id="GO:0015031">
    <property type="term" value="P:protein transport"/>
    <property type="evidence" value="ECO:0007669"/>
    <property type="project" value="UniProtKB-KW"/>
</dbReference>
<dbReference type="STRING" id="1121937.GCA_000423125_02320"/>
<evidence type="ECO:0000313" key="9">
    <source>
        <dbReference type="Proteomes" id="UP000259273"/>
    </source>
</evidence>
<feature type="region of interest" description="Disordered" evidence="5">
    <location>
        <begin position="33"/>
        <end position="53"/>
    </location>
</feature>
<dbReference type="CDD" id="cd16329">
    <property type="entry name" value="LolA_like"/>
    <property type="match status" value="1"/>
</dbReference>
<dbReference type="InterPro" id="IPR033399">
    <property type="entry name" value="TP_0789-like"/>
</dbReference>
<reference evidence="8 9" key="1">
    <citation type="journal article" date="2018" name="Nat. Biotechnol.">
        <title>A standardized bacterial taxonomy based on genome phylogeny substantially revises the tree of life.</title>
        <authorList>
            <person name="Parks D.H."/>
            <person name="Chuvochina M."/>
            <person name="Waite D.W."/>
            <person name="Rinke C."/>
            <person name="Skarshewski A."/>
            <person name="Chaumeil P.A."/>
            <person name="Hugenholtz P."/>
        </authorList>
    </citation>
    <scope>NUCLEOTIDE SEQUENCE [LARGE SCALE GENOMIC DNA]</scope>
    <source>
        <strain evidence="8">UBA9158</strain>
    </source>
</reference>
<evidence type="ECO:0000256" key="1">
    <source>
        <dbReference type="ARBA" id="ARBA00011245"/>
    </source>
</evidence>
<gene>
    <name evidence="8" type="ORF">DCP75_18240</name>
</gene>
<keyword evidence="4" id="KW-0653">Protein transport</keyword>
<keyword evidence="2" id="KW-0813">Transport</keyword>
<dbReference type="AlphaFoldDB" id="A0A3C1KTJ3"/>
<proteinExistence type="predicted"/>
<feature type="signal peptide" evidence="6">
    <location>
        <begin position="1"/>
        <end position="31"/>
    </location>
</feature>
<dbReference type="Proteomes" id="UP000259273">
    <property type="component" value="Unassembled WGS sequence"/>
</dbReference>
<comment type="subunit">
    <text evidence="1">Monomer.</text>
</comment>
<evidence type="ECO:0000256" key="5">
    <source>
        <dbReference type="SAM" id="MobiDB-lite"/>
    </source>
</evidence>
<dbReference type="PIRSF" id="PIRSF028205">
    <property type="entry name" value="UCP028205"/>
    <property type="match status" value="1"/>
</dbReference>
<evidence type="ECO:0000259" key="7">
    <source>
        <dbReference type="Pfam" id="PF17131"/>
    </source>
</evidence>
<comment type="caution">
    <text evidence="8">The sequence shown here is derived from an EMBL/GenBank/DDBJ whole genome shotgun (WGS) entry which is preliminary data.</text>
</comment>
<evidence type="ECO:0000256" key="4">
    <source>
        <dbReference type="ARBA" id="ARBA00022927"/>
    </source>
</evidence>
<evidence type="ECO:0000256" key="2">
    <source>
        <dbReference type="ARBA" id="ARBA00022448"/>
    </source>
</evidence>
<keyword evidence="8" id="KW-0449">Lipoprotein</keyword>
<dbReference type="InterPro" id="IPR029046">
    <property type="entry name" value="LolA/LolB/LppX"/>
</dbReference>
<dbReference type="EMBL" id="DMND01000244">
    <property type="protein sequence ID" value="HAN29624.1"/>
    <property type="molecule type" value="Genomic_DNA"/>
</dbReference>
<evidence type="ECO:0000313" key="8">
    <source>
        <dbReference type="EMBL" id="HAN29624.1"/>
    </source>
</evidence>
<feature type="domain" description="Uncharacterized protein TP-0789" evidence="7">
    <location>
        <begin position="106"/>
        <end position="281"/>
    </location>
</feature>
<name>A0A3C1KTJ3_9GAMM</name>
<dbReference type="Gene3D" id="2.50.20.10">
    <property type="entry name" value="Lipoprotein localisation LolA/LolB/LppX"/>
    <property type="match status" value="1"/>
</dbReference>
<evidence type="ECO:0000256" key="6">
    <source>
        <dbReference type="SAM" id="SignalP"/>
    </source>
</evidence>
<organism evidence="8 9">
    <name type="scientific">Haliea salexigens</name>
    <dbReference type="NCBI Taxonomy" id="287487"/>
    <lineage>
        <taxon>Bacteria</taxon>
        <taxon>Pseudomonadati</taxon>
        <taxon>Pseudomonadota</taxon>
        <taxon>Gammaproteobacteria</taxon>
        <taxon>Cellvibrionales</taxon>
        <taxon>Halieaceae</taxon>
        <taxon>Haliea</taxon>
    </lineage>
</organism>